<gene>
    <name evidence="5" type="ORF">ESP70_002030</name>
</gene>
<dbReference type="GO" id="GO:0003700">
    <property type="term" value="F:DNA-binding transcription factor activity"/>
    <property type="evidence" value="ECO:0007669"/>
    <property type="project" value="TreeGrafter"/>
</dbReference>
<dbReference type="PRINTS" id="PR00455">
    <property type="entry name" value="HTHTETR"/>
</dbReference>
<dbReference type="InterPro" id="IPR001647">
    <property type="entry name" value="HTH_TetR"/>
</dbReference>
<evidence type="ECO:0000256" key="3">
    <source>
        <dbReference type="SAM" id="MobiDB-lite"/>
    </source>
</evidence>
<evidence type="ECO:0000313" key="6">
    <source>
        <dbReference type="Proteomes" id="UP000380867"/>
    </source>
</evidence>
<dbReference type="PANTHER" id="PTHR30055:SF226">
    <property type="entry name" value="HTH-TYPE TRANSCRIPTIONAL REGULATOR PKSA"/>
    <property type="match status" value="1"/>
</dbReference>
<name>A0A5M4FHA5_9ACTN</name>
<sequence>MSTDSGTQKVGRPRAKPQGSSDLAPRDQILGAAAALFAEHGYAGTTTRAIAERVGIRQASLYYYFAGKDEILLELLEISVRPSLAYVTPLLAEPDRPAALYALALIDVETLMATPHNVGVLYLSHEVQQPRFDTFRAHRDELASAYKRLVEGLVDDPQFIGACCMQLVEMVITLRRDGEPDASTAPAIATACLRLLGLPEDEVTRGVSAGERLLAALAD</sequence>
<dbReference type="InterPro" id="IPR050109">
    <property type="entry name" value="HTH-type_TetR-like_transc_reg"/>
</dbReference>
<dbReference type="SUPFAM" id="SSF46689">
    <property type="entry name" value="Homeodomain-like"/>
    <property type="match status" value="1"/>
</dbReference>
<dbReference type="EMBL" id="SDPQ02000001">
    <property type="protein sequence ID" value="KAA1399566.1"/>
    <property type="molecule type" value="Genomic_DNA"/>
</dbReference>
<dbReference type="Pfam" id="PF00440">
    <property type="entry name" value="TetR_N"/>
    <property type="match status" value="1"/>
</dbReference>
<dbReference type="AlphaFoldDB" id="A0A5M4FHA5"/>
<evidence type="ECO:0000313" key="5">
    <source>
        <dbReference type="EMBL" id="KAA1399566.1"/>
    </source>
</evidence>
<protein>
    <submittedName>
        <fullName evidence="5">TetR/AcrR family transcriptional regulator</fullName>
    </submittedName>
</protein>
<feature type="region of interest" description="Disordered" evidence="3">
    <location>
        <begin position="1"/>
        <end position="24"/>
    </location>
</feature>
<dbReference type="PROSITE" id="PS50977">
    <property type="entry name" value="HTH_TETR_2"/>
    <property type="match status" value="1"/>
</dbReference>
<proteinExistence type="predicted"/>
<keyword evidence="1 2" id="KW-0238">DNA-binding</keyword>
<dbReference type="GO" id="GO:0000976">
    <property type="term" value="F:transcription cis-regulatory region binding"/>
    <property type="evidence" value="ECO:0007669"/>
    <property type="project" value="TreeGrafter"/>
</dbReference>
<feature type="DNA-binding region" description="H-T-H motif" evidence="2">
    <location>
        <begin position="46"/>
        <end position="65"/>
    </location>
</feature>
<dbReference type="Proteomes" id="UP000380867">
    <property type="component" value="Unassembled WGS sequence"/>
</dbReference>
<dbReference type="RefSeq" id="WP_149687704.1">
    <property type="nucleotide sequence ID" value="NZ_SDPQ02000001.1"/>
</dbReference>
<feature type="domain" description="HTH tetR-type" evidence="4">
    <location>
        <begin position="23"/>
        <end position="83"/>
    </location>
</feature>
<comment type="caution">
    <text evidence="5">The sequence shown here is derived from an EMBL/GenBank/DDBJ whole genome shotgun (WGS) entry which is preliminary data.</text>
</comment>
<evidence type="ECO:0000256" key="1">
    <source>
        <dbReference type="ARBA" id="ARBA00023125"/>
    </source>
</evidence>
<evidence type="ECO:0000259" key="4">
    <source>
        <dbReference type="PROSITE" id="PS50977"/>
    </source>
</evidence>
<reference evidence="5" key="1">
    <citation type="submission" date="2019-09" db="EMBL/GenBank/DDBJ databases">
        <authorList>
            <person name="Li J."/>
        </authorList>
    </citation>
    <scope>NUCLEOTIDE SEQUENCE [LARGE SCALE GENOMIC DNA]</scope>
    <source>
        <strain evidence="5">JCM 14732</strain>
    </source>
</reference>
<dbReference type="InterPro" id="IPR009057">
    <property type="entry name" value="Homeodomain-like_sf"/>
</dbReference>
<evidence type="ECO:0000256" key="2">
    <source>
        <dbReference type="PROSITE-ProRule" id="PRU00335"/>
    </source>
</evidence>
<dbReference type="PANTHER" id="PTHR30055">
    <property type="entry name" value="HTH-TYPE TRANSCRIPTIONAL REGULATOR RUTR"/>
    <property type="match status" value="1"/>
</dbReference>
<organism evidence="5 6">
    <name type="scientific">Aeromicrobium ginsengisoli</name>
    <dbReference type="NCBI Taxonomy" id="363867"/>
    <lineage>
        <taxon>Bacteria</taxon>
        <taxon>Bacillati</taxon>
        <taxon>Actinomycetota</taxon>
        <taxon>Actinomycetes</taxon>
        <taxon>Propionibacteriales</taxon>
        <taxon>Nocardioidaceae</taxon>
        <taxon>Aeromicrobium</taxon>
    </lineage>
</organism>
<accession>A0A5M4FHA5</accession>
<keyword evidence="6" id="KW-1185">Reference proteome</keyword>
<dbReference type="Gene3D" id="1.10.357.10">
    <property type="entry name" value="Tetracycline Repressor, domain 2"/>
    <property type="match status" value="1"/>
</dbReference>
<dbReference type="OrthoDB" id="7186128at2"/>